<name>A0A2K3KC74_TRIPR</name>
<evidence type="ECO:0000256" key="1">
    <source>
        <dbReference type="SAM" id="MobiDB-lite"/>
    </source>
</evidence>
<organism evidence="2 3">
    <name type="scientific">Trifolium pratense</name>
    <name type="common">Red clover</name>
    <dbReference type="NCBI Taxonomy" id="57577"/>
    <lineage>
        <taxon>Eukaryota</taxon>
        <taxon>Viridiplantae</taxon>
        <taxon>Streptophyta</taxon>
        <taxon>Embryophyta</taxon>
        <taxon>Tracheophyta</taxon>
        <taxon>Spermatophyta</taxon>
        <taxon>Magnoliopsida</taxon>
        <taxon>eudicotyledons</taxon>
        <taxon>Gunneridae</taxon>
        <taxon>Pentapetalae</taxon>
        <taxon>rosids</taxon>
        <taxon>fabids</taxon>
        <taxon>Fabales</taxon>
        <taxon>Fabaceae</taxon>
        <taxon>Papilionoideae</taxon>
        <taxon>50 kb inversion clade</taxon>
        <taxon>NPAAA clade</taxon>
        <taxon>Hologalegina</taxon>
        <taxon>IRL clade</taxon>
        <taxon>Trifolieae</taxon>
        <taxon>Trifolium</taxon>
    </lineage>
</organism>
<protein>
    <submittedName>
        <fullName evidence="2">Uncharacterized protein</fullName>
    </submittedName>
</protein>
<feature type="compositionally biased region" description="Acidic residues" evidence="1">
    <location>
        <begin position="28"/>
        <end position="39"/>
    </location>
</feature>
<sequence>ALKAEEAAETVEGEPDGQEGEGTSGSEDVSEDLEEDSVESPEFLAPMCAL</sequence>
<feature type="non-terminal residue" evidence="2">
    <location>
        <position position="50"/>
    </location>
</feature>
<accession>A0A2K3KC74</accession>
<evidence type="ECO:0000313" key="2">
    <source>
        <dbReference type="EMBL" id="PNX63897.1"/>
    </source>
</evidence>
<dbReference type="AlphaFoldDB" id="A0A2K3KC74"/>
<reference evidence="2 3" key="1">
    <citation type="journal article" date="2014" name="Am. J. Bot.">
        <title>Genome assembly and annotation for red clover (Trifolium pratense; Fabaceae).</title>
        <authorList>
            <person name="Istvanek J."/>
            <person name="Jaros M."/>
            <person name="Krenek A."/>
            <person name="Repkova J."/>
        </authorList>
    </citation>
    <scope>NUCLEOTIDE SEQUENCE [LARGE SCALE GENOMIC DNA]</scope>
    <source>
        <strain evidence="3">cv. Tatra</strain>
        <tissue evidence="2">Young leaves</tissue>
    </source>
</reference>
<comment type="caution">
    <text evidence="2">The sequence shown here is derived from an EMBL/GenBank/DDBJ whole genome shotgun (WGS) entry which is preliminary data.</text>
</comment>
<feature type="non-terminal residue" evidence="2">
    <location>
        <position position="1"/>
    </location>
</feature>
<feature type="compositionally biased region" description="Acidic residues" evidence="1">
    <location>
        <begin position="7"/>
        <end position="19"/>
    </location>
</feature>
<reference evidence="2 3" key="2">
    <citation type="journal article" date="2017" name="Front. Plant Sci.">
        <title>Gene Classification and Mining of Molecular Markers Useful in Red Clover (Trifolium pratense) Breeding.</title>
        <authorList>
            <person name="Istvanek J."/>
            <person name="Dluhosova J."/>
            <person name="Dluhos P."/>
            <person name="Patkova L."/>
            <person name="Nedelnik J."/>
            <person name="Repkova J."/>
        </authorList>
    </citation>
    <scope>NUCLEOTIDE SEQUENCE [LARGE SCALE GENOMIC DNA]</scope>
    <source>
        <strain evidence="3">cv. Tatra</strain>
        <tissue evidence="2">Young leaves</tissue>
    </source>
</reference>
<gene>
    <name evidence="2" type="ORF">L195_g061848</name>
</gene>
<dbReference type="Proteomes" id="UP000236291">
    <property type="component" value="Unassembled WGS sequence"/>
</dbReference>
<proteinExistence type="predicted"/>
<feature type="region of interest" description="Disordered" evidence="1">
    <location>
        <begin position="1"/>
        <end position="50"/>
    </location>
</feature>
<evidence type="ECO:0000313" key="3">
    <source>
        <dbReference type="Proteomes" id="UP000236291"/>
    </source>
</evidence>
<dbReference type="EMBL" id="ASHM01159711">
    <property type="protein sequence ID" value="PNX63897.1"/>
    <property type="molecule type" value="Genomic_DNA"/>
</dbReference>